<dbReference type="NCBIfam" id="TIGR00254">
    <property type="entry name" value="GGDEF"/>
    <property type="match status" value="1"/>
</dbReference>
<dbReference type="InterPro" id="IPR029787">
    <property type="entry name" value="Nucleotide_cyclase"/>
</dbReference>
<name>A0AAE3GJI5_9PSEU</name>
<dbReference type="SUPFAM" id="SSF55073">
    <property type="entry name" value="Nucleotide cyclase"/>
    <property type="match status" value="1"/>
</dbReference>
<evidence type="ECO:0000313" key="4">
    <source>
        <dbReference type="EMBL" id="MCP2169396.1"/>
    </source>
</evidence>
<evidence type="ECO:0000313" key="5">
    <source>
        <dbReference type="Proteomes" id="UP001206128"/>
    </source>
</evidence>
<dbReference type="Pfam" id="PF00990">
    <property type="entry name" value="GGDEF"/>
    <property type="match status" value="1"/>
</dbReference>
<protein>
    <submittedName>
        <fullName evidence="4">Diguanylate cyclase (GGDEF) domain-containing protein</fullName>
    </submittedName>
</protein>
<dbReference type="AlphaFoldDB" id="A0AAE3GJI5"/>
<dbReference type="GO" id="GO:1902201">
    <property type="term" value="P:negative regulation of bacterial-type flagellum-dependent cell motility"/>
    <property type="evidence" value="ECO:0007669"/>
    <property type="project" value="TreeGrafter"/>
</dbReference>
<dbReference type="SMART" id="SM00267">
    <property type="entry name" value="GGDEF"/>
    <property type="match status" value="1"/>
</dbReference>
<feature type="transmembrane region" description="Helical" evidence="2">
    <location>
        <begin position="102"/>
        <end position="125"/>
    </location>
</feature>
<keyword evidence="5" id="KW-1185">Reference proteome</keyword>
<dbReference type="CDD" id="cd01949">
    <property type="entry name" value="GGDEF"/>
    <property type="match status" value="1"/>
</dbReference>
<feature type="transmembrane region" description="Helical" evidence="2">
    <location>
        <begin position="34"/>
        <end position="56"/>
    </location>
</feature>
<dbReference type="FunFam" id="3.30.70.270:FF:000001">
    <property type="entry name" value="Diguanylate cyclase domain protein"/>
    <property type="match status" value="1"/>
</dbReference>
<accession>A0AAE3GJI5</accession>
<feature type="region of interest" description="Disordered" evidence="1">
    <location>
        <begin position="1"/>
        <end position="22"/>
    </location>
</feature>
<gene>
    <name evidence="4" type="ORF">LX83_006281</name>
</gene>
<dbReference type="GO" id="GO:0043709">
    <property type="term" value="P:cell adhesion involved in single-species biofilm formation"/>
    <property type="evidence" value="ECO:0007669"/>
    <property type="project" value="TreeGrafter"/>
</dbReference>
<dbReference type="InterPro" id="IPR000160">
    <property type="entry name" value="GGDEF_dom"/>
</dbReference>
<sequence>MRSIECEEGISGPSESLTGGTDRLPGRSLRAVPAIPRVCLLGVDLVAAVTIGWSLATNQSTLSMLGTWSLLVALALVQGELSRIIERTRRRFSGTLHVNMTSVWVFAGVLLLPIGWVGLLVVVLYCHLRIRSWYRMQGVRPYRMTVAAAAIVLSALAAKAVLLCGGVTDISAIEDRSSTAFAIVLAAVVVFFVVDAVLIAAAAKLEQPANRLVDVLGSAGDNALELATICLGAMAAIMLSHQPVSVVLVYVPLFVLHRSVLVRQLEESASKDLKTGLLNAATWHGLAQKEIERARRHRDTVGVLMVDLDHFKCVNDTYGHLAGDEVLKATSRLLRTEVREYGVSGRFGGEEFAVLLPSTTPAESLAVAERIRHQISELTVDVPVADGTAVITGLSASIGVAIYPHSGDTLEQLLFIADGALYKAKNSGRNRVVGLAS</sequence>
<dbReference type="EMBL" id="JAMTCK010000018">
    <property type="protein sequence ID" value="MCP2169396.1"/>
    <property type="molecule type" value="Genomic_DNA"/>
</dbReference>
<keyword evidence="2" id="KW-0472">Membrane</keyword>
<evidence type="ECO:0000259" key="3">
    <source>
        <dbReference type="PROSITE" id="PS50887"/>
    </source>
</evidence>
<feature type="domain" description="GGDEF" evidence="3">
    <location>
        <begin position="299"/>
        <end position="437"/>
    </location>
</feature>
<dbReference type="GO" id="GO:0052621">
    <property type="term" value="F:diguanylate cyclase activity"/>
    <property type="evidence" value="ECO:0007669"/>
    <property type="project" value="TreeGrafter"/>
</dbReference>
<dbReference type="GO" id="GO:0005886">
    <property type="term" value="C:plasma membrane"/>
    <property type="evidence" value="ECO:0007669"/>
    <property type="project" value="TreeGrafter"/>
</dbReference>
<dbReference type="Proteomes" id="UP001206128">
    <property type="component" value="Unassembled WGS sequence"/>
</dbReference>
<feature type="transmembrane region" description="Helical" evidence="2">
    <location>
        <begin position="180"/>
        <end position="203"/>
    </location>
</feature>
<comment type="caution">
    <text evidence="4">The sequence shown here is derived from an EMBL/GenBank/DDBJ whole genome shotgun (WGS) entry which is preliminary data.</text>
</comment>
<keyword evidence="2" id="KW-0812">Transmembrane</keyword>
<feature type="transmembrane region" description="Helical" evidence="2">
    <location>
        <begin position="62"/>
        <end position="81"/>
    </location>
</feature>
<evidence type="ECO:0000256" key="1">
    <source>
        <dbReference type="SAM" id="MobiDB-lite"/>
    </source>
</evidence>
<dbReference type="Gene3D" id="3.30.70.270">
    <property type="match status" value="1"/>
</dbReference>
<dbReference type="PROSITE" id="PS50887">
    <property type="entry name" value="GGDEF"/>
    <property type="match status" value="1"/>
</dbReference>
<evidence type="ECO:0000256" key="2">
    <source>
        <dbReference type="SAM" id="Phobius"/>
    </source>
</evidence>
<dbReference type="InterPro" id="IPR050469">
    <property type="entry name" value="Diguanylate_Cyclase"/>
</dbReference>
<organism evidence="4 5">
    <name type="scientific">Goodfellowiella coeruleoviolacea</name>
    <dbReference type="NCBI Taxonomy" id="334858"/>
    <lineage>
        <taxon>Bacteria</taxon>
        <taxon>Bacillati</taxon>
        <taxon>Actinomycetota</taxon>
        <taxon>Actinomycetes</taxon>
        <taxon>Pseudonocardiales</taxon>
        <taxon>Pseudonocardiaceae</taxon>
        <taxon>Goodfellowiella</taxon>
    </lineage>
</organism>
<keyword evidence="2" id="KW-1133">Transmembrane helix</keyword>
<feature type="transmembrane region" description="Helical" evidence="2">
    <location>
        <begin position="145"/>
        <end position="168"/>
    </location>
</feature>
<reference evidence="4" key="1">
    <citation type="submission" date="2022-06" db="EMBL/GenBank/DDBJ databases">
        <title>Genomic Encyclopedia of Archaeal and Bacterial Type Strains, Phase II (KMG-II): from individual species to whole genera.</title>
        <authorList>
            <person name="Goeker M."/>
        </authorList>
    </citation>
    <scope>NUCLEOTIDE SEQUENCE</scope>
    <source>
        <strain evidence="4">DSM 43935</strain>
    </source>
</reference>
<proteinExistence type="predicted"/>
<dbReference type="InterPro" id="IPR043128">
    <property type="entry name" value="Rev_trsase/Diguanyl_cyclase"/>
</dbReference>
<dbReference type="PANTHER" id="PTHR45138:SF9">
    <property type="entry name" value="DIGUANYLATE CYCLASE DGCM-RELATED"/>
    <property type="match status" value="1"/>
</dbReference>
<dbReference type="PANTHER" id="PTHR45138">
    <property type="entry name" value="REGULATORY COMPONENTS OF SENSORY TRANSDUCTION SYSTEM"/>
    <property type="match status" value="1"/>
</dbReference>